<sequence length="128" mass="14636">MLRPGVTQDWVDKGRLPKKRTKLKATEALRYAGRGHIWRNRSMSLSHENMNAMEISPRGDIVQWIMVEQLEAIQHTREKSHKGLDHTELDCSKAYIRLRVPDKSEDKAEDVEAGGRKERGSDDKSIGA</sequence>
<accession>A0A427BAP5</accession>
<comment type="caution">
    <text evidence="2">The sequence shown here is derived from an EMBL/GenBank/DDBJ whole genome shotgun (WGS) entry which is preliminary data.</text>
</comment>
<reference evidence="2 3" key="1">
    <citation type="journal article" date="2014" name="Agronomy (Basel)">
        <title>A Draft Genome Sequence for Ensete ventricosum, the Drought-Tolerant Tree Against Hunger.</title>
        <authorList>
            <person name="Harrison J."/>
            <person name="Moore K.A."/>
            <person name="Paszkiewicz K."/>
            <person name="Jones T."/>
            <person name="Grant M."/>
            <person name="Ambacheew D."/>
            <person name="Muzemil S."/>
            <person name="Studholme D.J."/>
        </authorList>
    </citation>
    <scope>NUCLEOTIDE SEQUENCE [LARGE SCALE GENOMIC DNA]</scope>
</reference>
<feature type="region of interest" description="Disordered" evidence="1">
    <location>
        <begin position="102"/>
        <end position="128"/>
    </location>
</feature>
<protein>
    <submittedName>
        <fullName evidence="2">Uncharacterized protein</fullName>
    </submittedName>
</protein>
<evidence type="ECO:0000256" key="1">
    <source>
        <dbReference type="SAM" id="MobiDB-lite"/>
    </source>
</evidence>
<feature type="compositionally biased region" description="Basic and acidic residues" evidence="1">
    <location>
        <begin position="113"/>
        <end position="128"/>
    </location>
</feature>
<evidence type="ECO:0000313" key="3">
    <source>
        <dbReference type="Proteomes" id="UP000287651"/>
    </source>
</evidence>
<proteinExistence type="predicted"/>
<evidence type="ECO:0000313" key="2">
    <source>
        <dbReference type="EMBL" id="RRT85585.1"/>
    </source>
</evidence>
<organism evidence="2 3">
    <name type="scientific">Ensete ventricosum</name>
    <name type="common">Abyssinian banana</name>
    <name type="synonym">Musa ensete</name>
    <dbReference type="NCBI Taxonomy" id="4639"/>
    <lineage>
        <taxon>Eukaryota</taxon>
        <taxon>Viridiplantae</taxon>
        <taxon>Streptophyta</taxon>
        <taxon>Embryophyta</taxon>
        <taxon>Tracheophyta</taxon>
        <taxon>Spermatophyta</taxon>
        <taxon>Magnoliopsida</taxon>
        <taxon>Liliopsida</taxon>
        <taxon>Zingiberales</taxon>
        <taxon>Musaceae</taxon>
        <taxon>Ensete</taxon>
    </lineage>
</organism>
<name>A0A427BAP5_ENSVE</name>
<dbReference type="Proteomes" id="UP000287651">
    <property type="component" value="Unassembled WGS sequence"/>
</dbReference>
<dbReference type="EMBL" id="AMZH03000092">
    <property type="protein sequence ID" value="RRT85585.1"/>
    <property type="molecule type" value="Genomic_DNA"/>
</dbReference>
<gene>
    <name evidence="2" type="ORF">B296_00009003</name>
</gene>
<dbReference type="AlphaFoldDB" id="A0A427BAP5"/>